<proteinExistence type="predicted"/>
<sequence length="186" mass="21292">MDNEKQERVDIVQLTIRATGENVQVLSHLLAKIPSNLYERTQKDHAIRLFFSTFTDKQMEMTIFVTTDSLSLINQSSGAYDITNYINDREFAVSSIFTSLIRSALSTALNGKPKEAYEKWVEHSFSFHFSFGPVATELSEQEIRNLFEPLGYEVAIEFGETDYSFQIKEKSSACYIKLSEMSTPRN</sequence>
<reference evidence="2 3" key="1">
    <citation type="submission" date="2019-05" db="EMBL/GenBank/DDBJ databases">
        <title>Psychrobacillus vulpis sp. nov., a new species isolated from feces of a red fox that inhabits in The Tablas de Daimiel Natural Park, Albacete, Spain.</title>
        <authorList>
            <person name="Rodriguez M."/>
            <person name="Reina J.C."/>
            <person name="Bejar V."/>
            <person name="Llamas I."/>
        </authorList>
    </citation>
    <scope>NUCLEOTIDE SEQUENCE [LARGE SCALE GENOMIC DNA]</scope>
    <source>
        <strain evidence="2 3">NEAU-3TGS17</strain>
    </source>
</reference>
<comment type="caution">
    <text evidence="2">The sequence shown here is derived from an EMBL/GenBank/DDBJ whole genome shotgun (WGS) entry which is preliminary data.</text>
</comment>
<dbReference type="OrthoDB" id="626362at2"/>
<keyword evidence="3" id="KW-1185">Reference proteome</keyword>
<organism evidence="2 3">
    <name type="scientific">Psychrobacillus lasiicapitis</name>
    <dbReference type="NCBI Taxonomy" id="1636719"/>
    <lineage>
        <taxon>Bacteria</taxon>
        <taxon>Bacillati</taxon>
        <taxon>Bacillota</taxon>
        <taxon>Bacilli</taxon>
        <taxon>Bacillales</taxon>
        <taxon>Bacillaceae</taxon>
        <taxon>Psychrobacillus</taxon>
    </lineage>
</organism>
<evidence type="ECO:0000313" key="3">
    <source>
        <dbReference type="Proteomes" id="UP000317316"/>
    </source>
</evidence>
<protein>
    <recommendedName>
        <fullName evidence="1">Hen1 N-terminal domain-containing protein</fullName>
    </recommendedName>
</protein>
<dbReference type="Pfam" id="PF12623">
    <property type="entry name" value="Hen1_L"/>
    <property type="match status" value="1"/>
</dbReference>
<accession>A0A544SYM8</accession>
<evidence type="ECO:0000313" key="2">
    <source>
        <dbReference type="EMBL" id="TQR10259.1"/>
    </source>
</evidence>
<dbReference type="InterPro" id="IPR024740">
    <property type="entry name" value="Hen1_N"/>
</dbReference>
<dbReference type="EMBL" id="VDGH01000011">
    <property type="protein sequence ID" value="TQR10259.1"/>
    <property type="molecule type" value="Genomic_DNA"/>
</dbReference>
<feature type="domain" description="Hen1 N-terminal" evidence="1">
    <location>
        <begin position="14"/>
        <end position="180"/>
    </location>
</feature>
<dbReference type="InterPro" id="IPR038546">
    <property type="entry name" value="Hen1_N_sf"/>
</dbReference>
<name>A0A544SYM8_9BACI</name>
<dbReference type="AlphaFoldDB" id="A0A544SYM8"/>
<dbReference type="Proteomes" id="UP000317316">
    <property type="component" value="Unassembled WGS sequence"/>
</dbReference>
<dbReference type="Gene3D" id="3.30.1610.20">
    <property type="entry name" value="Hen1, N-terminal domain"/>
    <property type="match status" value="1"/>
</dbReference>
<evidence type="ECO:0000259" key="1">
    <source>
        <dbReference type="Pfam" id="PF12623"/>
    </source>
</evidence>
<gene>
    <name evidence="2" type="ORF">FG382_18015</name>
</gene>